<feature type="transmembrane region" description="Helical" evidence="1">
    <location>
        <begin position="57"/>
        <end position="73"/>
    </location>
</feature>
<dbReference type="KEGG" id="tom:BWR18_12555"/>
<dbReference type="STRING" id="299262.BWR18_12555"/>
<keyword evidence="1" id="KW-0812">Transmembrane</keyword>
<protein>
    <submittedName>
        <fullName evidence="2">Uncharacterized protein</fullName>
    </submittedName>
</protein>
<feature type="transmembrane region" description="Helical" evidence="1">
    <location>
        <begin position="33"/>
        <end position="51"/>
    </location>
</feature>
<feature type="transmembrane region" description="Helical" evidence="1">
    <location>
        <begin position="80"/>
        <end position="101"/>
    </location>
</feature>
<evidence type="ECO:0000313" key="2">
    <source>
        <dbReference type="EMBL" id="APX12415.1"/>
    </source>
</evidence>
<dbReference type="EMBL" id="CP019312">
    <property type="protein sequence ID" value="APX12415.1"/>
    <property type="molecule type" value="Genomic_DNA"/>
</dbReference>
<feature type="transmembrane region" description="Helical" evidence="1">
    <location>
        <begin position="107"/>
        <end position="128"/>
    </location>
</feature>
<keyword evidence="1" id="KW-0472">Membrane</keyword>
<keyword evidence="3" id="KW-1185">Reference proteome</keyword>
<proteinExistence type="predicted"/>
<reference evidence="2 3" key="1">
    <citation type="submission" date="2017-01" db="EMBL/GenBank/DDBJ databases">
        <title>Complete genome of Tateyamaria omphalii DOK1-4 isolated from seawater in Dokdo.</title>
        <authorList>
            <person name="Kim J.H."/>
            <person name="Chi W.-J."/>
        </authorList>
    </citation>
    <scope>NUCLEOTIDE SEQUENCE [LARGE SCALE GENOMIC DNA]</scope>
    <source>
        <strain evidence="2 3">DOK1-4</strain>
    </source>
</reference>
<feature type="transmembrane region" description="Helical" evidence="1">
    <location>
        <begin position="6"/>
        <end position="26"/>
    </location>
</feature>
<accession>A0A1P8MWG1</accession>
<sequence>MTSWFPLLAGVGLGGATVALMAIGGVMHQRGTWATIMVAIASFYVVFAIQTGDTLEIVVHTGLAAGFTALAIIGARTSSWILAAALLGHGIFDVFAGSVIANPAPGWWGPFCLGIDVVLALTLAAMLLRGRTLD</sequence>
<dbReference type="RefSeq" id="WP_076628690.1">
    <property type="nucleotide sequence ID" value="NZ_CP019312.1"/>
</dbReference>
<name>A0A1P8MWG1_9RHOB</name>
<dbReference type="AlphaFoldDB" id="A0A1P8MWG1"/>
<dbReference type="OrthoDB" id="7580644at2"/>
<organism evidence="2 3">
    <name type="scientific">Tateyamaria omphalii</name>
    <dbReference type="NCBI Taxonomy" id="299262"/>
    <lineage>
        <taxon>Bacteria</taxon>
        <taxon>Pseudomonadati</taxon>
        <taxon>Pseudomonadota</taxon>
        <taxon>Alphaproteobacteria</taxon>
        <taxon>Rhodobacterales</taxon>
        <taxon>Roseobacteraceae</taxon>
        <taxon>Tateyamaria</taxon>
    </lineage>
</organism>
<keyword evidence="1" id="KW-1133">Transmembrane helix</keyword>
<evidence type="ECO:0000256" key="1">
    <source>
        <dbReference type="SAM" id="Phobius"/>
    </source>
</evidence>
<gene>
    <name evidence="2" type="ORF">BWR18_12555</name>
</gene>
<evidence type="ECO:0000313" key="3">
    <source>
        <dbReference type="Proteomes" id="UP000186336"/>
    </source>
</evidence>
<dbReference type="Proteomes" id="UP000186336">
    <property type="component" value="Chromosome"/>
</dbReference>